<dbReference type="EMBL" id="LKET01000032">
    <property type="protein sequence ID" value="KPU44228.1"/>
    <property type="molecule type" value="Genomic_DNA"/>
</dbReference>
<protein>
    <submittedName>
        <fullName evidence="2">Uncharacterized protein</fullName>
    </submittedName>
</protein>
<proteinExistence type="predicted"/>
<evidence type="ECO:0000313" key="2">
    <source>
        <dbReference type="EMBL" id="KPU44228.1"/>
    </source>
</evidence>
<keyword evidence="3" id="KW-1185">Reference proteome</keyword>
<evidence type="ECO:0000313" key="3">
    <source>
        <dbReference type="Proteomes" id="UP000050326"/>
    </source>
</evidence>
<gene>
    <name evidence="2" type="ORF">OXPF_23960</name>
</gene>
<dbReference type="AlphaFoldDB" id="A0A0P8X0E6"/>
<dbReference type="Proteomes" id="UP000050326">
    <property type="component" value="Unassembled WGS sequence"/>
</dbReference>
<accession>A0A0P8X0E6</accession>
<dbReference type="RefSeq" id="WP_160317211.1">
    <property type="nucleotide sequence ID" value="NZ_LKET01000032.1"/>
</dbReference>
<feature type="region of interest" description="Disordered" evidence="1">
    <location>
        <begin position="1"/>
        <end position="28"/>
    </location>
</feature>
<organism evidence="2 3">
    <name type="scientific">Oxobacter pfennigii</name>
    <dbReference type="NCBI Taxonomy" id="36849"/>
    <lineage>
        <taxon>Bacteria</taxon>
        <taxon>Bacillati</taxon>
        <taxon>Bacillota</taxon>
        <taxon>Clostridia</taxon>
        <taxon>Eubacteriales</taxon>
        <taxon>Clostridiaceae</taxon>
        <taxon>Oxobacter</taxon>
    </lineage>
</organism>
<feature type="compositionally biased region" description="Basic and acidic residues" evidence="1">
    <location>
        <begin position="7"/>
        <end position="28"/>
    </location>
</feature>
<reference evidence="2 3" key="1">
    <citation type="submission" date="2015-09" db="EMBL/GenBank/DDBJ databases">
        <title>Genome sequence of Oxobacter pfennigii DSM 3222.</title>
        <authorList>
            <person name="Poehlein A."/>
            <person name="Bengelsdorf F.R."/>
            <person name="Schiel-Bengelsdorf B."/>
            <person name="Duerre P."/>
            <person name="Daniel R."/>
        </authorList>
    </citation>
    <scope>NUCLEOTIDE SEQUENCE [LARGE SCALE GENOMIC DNA]</scope>
    <source>
        <strain evidence="2 3">DSM 3222</strain>
    </source>
</reference>
<comment type="caution">
    <text evidence="2">The sequence shown here is derived from an EMBL/GenBank/DDBJ whole genome shotgun (WGS) entry which is preliminary data.</text>
</comment>
<name>A0A0P8X0E6_9CLOT</name>
<evidence type="ECO:0000256" key="1">
    <source>
        <dbReference type="SAM" id="MobiDB-lite"/>
    </source>
</evidence>
<sequence>MKAKSPISEHELIQRDRELGKEPRKKDKLLSEEKEKVEILKKSLHIKGWK</sequence>